<keyword evidence="1" id="KW-0812">Transmembrane</keyword>
<protein>
    <submittedName>
        <fullName evidence="2">Uncharacterized protein</fullName>
    </submittedName>
</protein>
<dbReference type="AlphaFoldDB" id="A0A0G0X472"/>
<proteinExistence type="predicted"/>
<dbReference type="EMBL" id="LCAP01000005">
    <property type="protein sequence ID" value="KKR91485.1"/>
    <property type="molecule type" value="Genomic_DNA"/>
</dbReference>
<dbReference type="Proteomes" id="UP000034190">
    <property type="component" value="Unassembled WGS sequence"/>
</dbReference>
<evidence type="ECO:0000313" key="2">
    <source>
        <dbReference type="EMBL" id="KKR91485.1"/>
    </source>
</evidence>
<keyword evidence="1" id="KW-0472">Membrane</keyword>
<keyword evidence="1" id="KW-1133">Transmembrane helix</keyword>
<reference evidence="2 3" key="1">
    <citation type="journal article" date="2015" name="Nature">
        <title>rRNA introns, odd ribosomes, and small enigmatic genomes across a large radiation of phyla.</title>
        <authorList>
            <person name="Brown C.T."/>
            <person name="Hug L.A."/>
            <person name="Thomas B.C."/>
            <person name="Sharon I."/>
            <person name="Castelle C.J."/>
            <person name="Singh A."/>
            <person name="Wilkins M.J."/>
            <person name="Williams K.H."/>
            <person name="Banfield J.F."/>
        </authorList>
    </citation>
    <scope>NUCLEOTIDE SEQUENCE [LARGE SCALE GENOMIC DNA]</scope>
</reference>
<name>A0A0G0X472_9BACT</name>
<evidence type="ECO:0000256" key="1">
    <source>
        <dbReference type="SAM" id="Phobius"/>
    </source>
</evidence>
<organism evidence="2 3">
    <name type="scientific">Candidatus Falkowbacteria bacterium GW2011_GWA2_41_14</name>
    <dbReference type="NCBI Taxonomy" id="1618635"/>
    <lineage>
        <taxon>Bacteria</taxon>
        <taxon>Candidatus Falkowiibacteriota</taxon>
    </lineage>
</organism>
<comment type="caution">
    <text evidence="2">The sequence shown here is derived from an EMBL/GenBank/DDBJ whole genome shotgun (WGS) entry which is preliminary data.</text>
</comment>
<sequence>MRKLLIFLTFIAIILIGGYYYYLPEVRWHKAAQAAGGYPYQIGLTNVTITQCVTIGTPPVCVGAGSDPIATPLCNTKGPAVCTAYSVASGMPAGGMGNIALFLTTAIGQAGLTPGGQLIAGGISPVLMDSGVLASAGGCAGCGLGKADSSIIDRIAKVANYIIAGFKDKIK</sequence>
<gene>
    <name evidence="2" type="ORF">UU43_C0005G0016</name>
</gene>
<evidence type="ECO:0000313" key="3">
    <source>
        <dbReference type="Proteomes" id="UP000034190"/>
    </source>
</evidence>
<feature type="transmembrane region" description="Helical" evidence="1">
    <location>
        <begin position="6"/>
        <end position="23"/>
    </location>
</feature>
<accession>A0A0G0X472</accession>